<dbReference type="PROSITE" id="PS51898">
    <property type="entry name" value="TYR_RECOMBINASE"/>
    <property type="match status" value="1"/>
</dbReference>
<evidence type="ECO:0000313" key="3">
    <source>
        <dbReference type="EMBL" id="MBB6124596.1"/>
    </source>
</evidence>
<gene>
    <name evidence="3" type="ORF">FHS92_002341</name>
</gene>
<dbReference type="GO" id="GO:0003677">
    <property type="term" value="F:DNA binding"/>
    <property type="evidence" value="ECO:0007669"/>
    <property type="project" value="InterPro"/>
</dbReference>
<dbReference type="GO" id="GO:0006310">
    <property type="term" value="P:DNA recombination"/>
    <property type="evidence" value="ECO:0007669"/>
    <property type="project" value="UniProtKB-KW"/>
</dbReference>
<reference evidence="3 4" key="1">
    <citation type="submission" date="2020-08" db="EMBL/GenBank/DDBJ databases">
        <title>Genomic Encyclopedia of Type Strains, Phase IV (KMG-IV): sequencing the most valuable type-strain genomes for metagenomic binning, comparative biology and taxonomic classification.</title>
        <authorList>
            <person name="Goeker M."/>
        </authorList>
    </citation>
    <scope>NUCLEOTIDE SEQUENCE [LARGE SCALE GENOMIC DNA]</scope>
    <source>
        <strain evidence="3 4">DSM 102255</strain>
    </source>
</reference>
<dbReference type="Proteomes" id="UP000552700">
    <property type="component" value="Unassembled WGS sequence"/>
</dbReference>
<dbReference type="GO" id="GO:0015074">
    <property type="term" value="P:DNA integration"/>
    <property type="evidence" value="ECO:0007669"/>
    <property type="project" value="InterPro"/>
</dbReference>
<feature type="domain" description="Tyr recombinase" evidence="2">
    <location>
        <begin position="23"/>
        <end position="158"/>
    </location>
</feature>
<dbReference type="AlphaFoldDB" id="A0A841J4Z6"/>
<name>A0A841J4Z6_9SPHN</name>
<dbReference type="Gene3D" id="1.10.443.10">
    <property type="entry name" value="Intergrase catalytic core"/>
    <property type="match status" value="1"/>
</dbReference>
<evidence type="ECO:0000313" key="4">
    <source>
        <dbReference type="Proteomes" id="UP000552700"/>
    </source>
</evidence>
<dbReference type="InterPro" id="IPR011010">
    <property type="entry name" value="DNA_brk_join_enz"/>
</dbReference>
<keyword evidence="1" id="KW-0233">DNA recombination</keyword>
<evidence type="ECO:0000259" key="2">
    <source>
        <dbReference type="PROSITE" id="PS51898"/>
    </source>
</evidence>
<dbReference type="InterPro" id="IPR013762">
    <property type="entry name" value="Integrase-like_cat_sf"/>
</dbReference>
<dbReference type="SUPFAM" id="SSF56349">
    <property type="entry name" value="DNA breaking-rejoining enzymes"/>
    <property type="match status" value="1"/>
</dbReference>
<accession>A0A841J4Z6</accession>
<proteinExistence type="predicted"/>
<dbReference type="EMBL" id="JACIJP010000003">
    <property type="protein sequence ID" value="MBB6124596.1"/>
    <property type="molecule type" value="Genomic_DNA"/>
</dbReference>
<evidence type="ECO:0000256" key="1">
    <source>
        <dbReference type="ARBA" id="ARBA00023172"/>
    </source>
</evidence>
<keyword evidence="4" id="KW-1185">Reference proteome</keyword>
<dbReference type="InterPro" id="IPR002104">
    <property type="entry name" value="Integrase_catalytic"/>
</dbReference>
<comment type="caution">
    <text evidence="3">The sequence shown here is derived from an EMBL/GenBank/DDBJ whole genome shotgun (WGS) entry which is preliminary data.</text>
</comment>
<sequence length="158" mass="18386">MGHSDLDPAIHERLPWNAGKNVGPKRPLKPRDIWAIRFYLDEHKRLRDRALFDLAIDSKLRGCDLVKIRIGDLMSAGSFRDRATVIQQKTGRPVQFEIMSEARKSLKAWLDRRGGTIRDFVFPSRIDYRGHLSTRQYARLVDEWVSTIGLDKREYGTH</sequence>
<dbReference type="Pfam" id="PF00589">
    <property type="entry name" value="Phage_integrase"/>
    <property type="match status" value="1"/>
</dbReference>
<organism evidence="3 4">
    <name type="scientific">Sphingobium subterraneum</name>
    <dbReference type="NCBI Taxonomy" id="627688"/>
    <lineage>
        <taxon>Bacteria</taxon>
        <taxon>Pseudomonadati</taxon>
        <taxon>Pseudomonadota</taxon>
        <taxon>Alphaproteobacteria</taxon>
        <taxon>Sphingomonadales</taxon>
        <taxon>Sphingomonadaceae</taxon>
        <taxon>Sphingobium</taxon>
    </lineage>
</organism>
<protein>
    <submittedName>
        <fullName evidence="3">Integrase</fullName>
    </submittedName>
</protein>